<comment type="subcellular location">
    <subcellularLocation>
        <location evidence="1 7 8">Cytoplasm</location>
    </subcellularLocation>
</comment>
<accession>A0A362XFV7</accession>
<evidence type="ECO:0000259" key="10">
    <source>
        <dbReference type="Pfam" id="PF08245"/>
    </source>
</evidence>
<dbReference type="Pfam" id="PF08245">
    <property type="entry name" value="Mur_ligase_M"/>
    <property type="match status" value="1"/>
</dbReference>
<evidence type="ECO:0000256" key="3">
    <source>
        <dbReference type="ARBA" id="ARBA00022490"/>
    </source>
</evidence>
<dbReference type="GO" id="GO:0005737">
    <property type="term" value="C:cytoplasm"/>
    <property type="evidence" value="ECO:0007669"/>
    <property type="project" value="UniProtKB-SubCell"/>
</dbReference>
<dbReference type="GO" id="GO:0009252">
    <property type="term" value="P:peptidoglycan biosynthetic process"/>
    <property type="evidence" value="ECO:0007669"/>
    <property type="project" value="UniProtKB-UniRule"/>
</dbReference>
<dbReference type="InterPro" id="IPR013221">
    <property type="entry name" value="Mur_ligase_cen"/>
</dbReference>
<dbReference type="GO" id="GO:0005524">
    <property type="term" value="F:ATP binding"/>
    <property type="evidence" value="ECO:0007669"/>
    <property type="project" value="UniProtKB-UniRule"/>
</dbReference>
<evidence type="ECO:0000256" key="1">
    <source>
        <dbReference type="ARBA" id="ARBA00004496"/>
    </source>
</evidence>
<dbReference type="HAMAP" id="MF_00639">
    <property type="entry name" value="MurD"/>
    <property type="match status" value="1"/>
</dbReference>
<dbReference type="GO" id="GO:0008764">
    <property type="term" value="F:UDP-N-acetylmuramoylalanine-D-glutamate ligase activity"/>
    <property type="evidence" value="ECO:0007669"/>
    <property type="project" value="UniProtKB-UniRule"/>
</dbReference>
<keyword evidence="7 8" id="KW-0131">Cell cycle</keyword>
<feature type="binding site" evidence="7">
    <location>
        <begin position="128"/>
        <end position="134"/>
    </location>
    <ligand>
        <name>ATP</name>
        <dbReference type="ChEBI" id="CHEBI:30616"/>
    </ligand>
</feature>
<dbReference type="GO" id="GO:0051301">
    <property type="term" value="P:cell division"/>
    <property type="evidence" value="ECO:0007669"/>
    <property type="project" value="UniProtKB-KW"/>
</dbReference>
<dbReference type="UniPathway" id="UPA00219"/>
<keyword evidence="7 8" id="KW-0132">Cell division</keyword>
<comment type="catalytic activity">
    <reaction evidence="7 8">
        <text>UDP-N-acetyl-alpha-D-muramoyl-L-alanine + D-glutamate + ATP = UDP-N-acetyl-alpha-D-muramoyl-L-alanyl-D-glutamate + ADP + phosphate + H(+)</text>
        <dbReference type="Rhea" id="RHEA:16429"/>
        <dbReference type="ChEBI" id="CHEBI:15378"/>
        <dbReference type="ChEBI" id="CHEBI:29986"/>
        <dbReference type="ChEBI" id="CHEBI:30616"/>
        <dbReference type="ChEBI" id="CHEBI:43474"/>
        <dbReference type="ChEBI" id="CHEBI:83898"/>
        <dbReference type="ChEBI" id="CHEBI:83900"/>
        <dbReference type="ChEBI" id="CHEBI:456216"/>
        <dbReference type="EC" id="6.3.2.9"/>
    </reaction>
</comment>
<dbReference type="SUPFAM" id="SSF53244">
    <property type="entry name" value="MurD-like peptide ligases, peptide-binding domain"/>
    <property type="match status" value="1"/>
</dbReference>
<dbReference type="InterPro" id="IPR005762">
    <property type="entry name" value="MurD"/>
</dbReference>
<comment type="pathway">
    <text evidence="2 7 8">Cell wall biogenesis; peptidoglycan biosynthesis.</text>
</comment>
<evidence type="ECO:0000313" key="12">
    <source>
        <dbReference type="Proteomes" id="UP000251545"/>
    </source>
</evidence>
<gene>
    <name evidence="7" type="primary">murD</name>
    <name evidence="11" type="ORF">CLV33_101103</name>
</gene>
<dbReference type="Proteomes" id="UP000251545">
    <property type="component" value="Unassembled WGS sequence"/>
</dbReference>
<keyword evidence="7 8" id="KW-0133">Cell shape</keyword>
<dbReference type="Pfam" id="PF21377">
    <property type="entry name" value="MurD_N"/>
    <property type="match status" value="1"/>
</dbReference>
<organism evidence="11 12">
    <name type="scientific">Jejuia pallidilutea</name>
    <dbReference type="NCBI Taxonomy" id="504487"/>
    <lineage>
        <taxon>Bacteria</taxon>
        <taxon>Pseudomonadati</taxon>
        <taxon>Bacteroidota</taxon>
        <taxon>Flavobacteriia</taxon>
        <taxon>Flavobacteriales</taxon>
        <taxon>Flavobacteriaceae</taxon>
        <taxon>Jejuia</taxon>
    </lineage>
</organism>
<evidence type="ECO:0000259" key="9">
    <source>
        <dbReference type="Pfam" id="PF02875"/>
    </source>
</evidence>
<dbReference type="GO" id="GO:0071555">
    <property type="term" value="P:cell wall organization"/>
    <property type="evidence" value="ECO:0007669"/>
    <property type="project" value="UniProtKB-KW"/>
</dbReference>
<dbReference type="GO" id="GO:0008360">
    <property type="term" value="P:regulation of cell shape"/>
    <property type="evidence" value="ECO:0007669"/>
    <property type="project" value="UniProtKB-KW"/>
</dbReference>
<name>A0A362XFV7_9FLAO</name>
<dbReference type="PANTHER" id="PTHR43692">
    <property type="entry name" value="UDP-N-ACETYLMURAMOYLALANINE--D-GLUTAMATE LIGASE"/>
    <property type="match status" value="1"/>
</dbReference>
<dbReference type="SUPFAM" id="SSF51984">
    <property type="entry name" value="MurCD N-terminal domain"/>
    <property type="match status" value="1"/>
</dbReference>
<dbReference type="SUPFAM" id="SSF53623">
    <property type="entry name" value="MurD-like peptide ligases, catalytic domain"/>
    <property type="match status" value="1"/>
</dbReference>
<dbReference type="InterPro" id="IPR036565">
    <property type="entry name" value="Mur-like_cat_sf"/>
</dbReference>
<proteinExistence type="inferred from homology"/>
<dbReference type="Gene3D" id="3.40.50.720">
    <property type="entry name" value="NAD(P)-binding Rossmann-like Domain"/>
    <property type="match status" value="1"/>
</dbReference>
<dbReference type="InterPro" id="IPR036615">
    <property type="entry name" value="Mur_ligase_C_dom_sf"/>
</dbReference>
<keyword evidence="7 8" id="KW-0573">Peptidoglycan synthesis</keyword>
<dbReference type="Gene3D" id="3.90.190.20">
    <property type="entry name" value="Mur ligase, C-terminal domain"/>
    <property type="match status" value="1"/>
</dbReference>
<dbReference type="AlphaFoldDB" id="A0A362XFV7"/>
<keyword evidence="3 7" id="KW-0963">Cytoplasm</keyword>
<dbReference type="NCBIfam" id="TIGR01087">
    <property type="entry name" value="murD"/>
    <property type="match status" value="1"/>
</dbReference>
<evidence type="ECO:0000256" key="5">
    <source>
        <dbReference type="ARBA" id="ARBA00022741"/>
    </source>
</evidence>
<keyword evidence="5 7" id="KW-0547">Nucleotide-binding</keyword>
<evidence type="ECO:0000256" key="2">
    <source>
        <dbReference type="ARBA" id="ARBA00004752"/>
    </source>
</evidence>
<comment type="similarity">
    <text evidence="7">Belongs to the MurCDEF family.</text>
</comment>
<evidence type="ECO:0000256" key="4">
    <source>
        <dbReference type="ARBA" id="ARBA00022598"/>
    </source>
</evidence>
<protein>
    <recommendedName>
        <fullName evidence="7 8">UDP-N-acetylmuramoylalanine--D-glutamate ligase</fullName>
        <ecNumber evidence="7 8">6.3.2.9</ecNumber>
    </recommendedName>
    <alternativeName>
        <fullName evidence="7">D-glutamic acid-adding enzyme</fullName>
    </alternativeName>
    <alternativeName>
        <fullName evidence="7">UDP-N-acetylmuramoyl-L-alanyl-D-glutamate synthetase</fullName>
    </alternativeName>
</protein>
<keyword evidence="7 8" id="KW-0961">Cell wall biogenesis/degradation</keyword>
<feature type="domain" description="Mur ligase central" evidence="10">
    <location>
        <begin position="126"/>
        <end position="304"/>
    </location>
</feature>
<feature type="domain" description="Mur ligase C-terminal" evidence="9">
    <location>
        <begin position="326"/>
        <end position="439"/>
    </location>
</feature>
<comment type="caution">
    <text evidence="11">The sequence shown here is derived from an EMBL/GenBank/DDBJ whole genome shotgun (WGS) entry which is preliminary data.</text>
</comment>
<dbReference type="PANTHER" id="PTHR43692:SF1">
    <property type="entry name" value="UDP-N-ACETYLMURAMOYLALANINE--D-GLUTAMATE LIGASE"/>
    <property type="match status" value="1"/>
</dbReference>
<evidence type="ECO:0000256" key="8">
    <source>
        <dbReference type="RuleBase" id="RU003664"/>
    </source>
</evidence>
<dbReference type="EC" id="6.3.2.9" evidence="7 8"/>
<keyword evidence="6 7" id="KW-0067">ATP-binding</keyword>
<sequence>MREELSHKSNQLSSFEGVVGGSLVVLGGGESGVGTALLGKARGYEVFVSDKGKIKESYKNVLIHNEIEWEEGQHTESKILNADVVMKSPGIPGTVSLIDTIRKHNIPIVSEIEFASKFTAATIVGITGSNGKTTTATLTHHLLKDELNVGLAGNIGESFANQVLEKNFENYVLEISSFQLDDIVGFKPRIAVITNITPDHLDRYNYQFENYIRAKFKIAKNQTADDYLIYDADDEVIVNHLKTNPVQSTLLPFSLKKTIENGAYFKNNELIITIDNNKIIMPTKNLALEGKHNIKNAMAATTVAHLLKIRKQTIRESLENFQGVEHRLEQVLKINKVQYINDSKATNVNATYYALESMDAPTVWIVGGVDKGNDYRELFPFVNEKVKAIICLGVDNQKLMDTFGNMVDVIVETQYMSEAVKIAYKVAEAGDNVLLSPACASFDLFENYEDRGRQFKDAVRNL</sequence>
<dbReference type="RefSeq" id="WP_105472258.1">
    <property type="nucleotide sequence ID" value="NZ_PVEO01000001.1"/>
</dbReference>
<evidence type="ECO:0000313" key="11">
    <source>
        <dbReference type="EMBL" id="PQV51182.1"/>
    </source>
</evidence>
<evidence type="ECO:0000256" key="6">
    <source>
        <dbReference type="ARBA" id="ARBA00022840"/>
    </source>
</evidence>
<dbReference type="InterPro" id="IPR004101">
    <property type="entry name" value="Mur_ligase_C"/>
</dbReference>
<dbReference type="Pfam" id="PF02875">
    <property type="entry name" value="Mur_ligase_C"/>
    <property type="match status" value="1"/>
</dbReference>
<dbReference type="Gene3D" id="3.40.1190.10">
    <property type="entry name" value="Mur-like, catalytic domain"/>
    <property type="match status" value="1"/>
</dbReference>
<keyword evidence="4 7" id="KW-0436">Ligase</keyword>
<dbReference type="EMBL" id="PVEO01000001">
    <property type="protein sequence ID" value="PQV51182.1"/>
    <property type="molecule type" value="Genomic_DNA"/>
</dbReference>
<evidence type="ECO:0000256" key="7">
    <source>
        <dbReference type="HAMAP-Rule" id="MF_00639"/>
    </source>
</evidence>
<comment type="function">
    <text evidence="7 8">Cell wall formation. Catalyzes the addition of glutamate to the nucleotide precursor UDP-N-acetylmuramoyl-L-alanine (UMA).</text>
</comment>
<reference evidence="11 12" key="1">
    <citation type="submission" date="2018-02" db="EMBL/GenBank/DDBJ databases">
        <title>Genomic Encyclopedia of Archaeal and Bacterial Type Strains, Phase II (KMG-II): from individual species to whole genera.</title>
        <authorList>
            <person name="Goeker M."/>
        </authorList>
    </citation>
    <scope>NUCLEOTIDE SEQUENCE [LARGE SCALE GENOMIC DNA]</scope>
    <source>
        <strain evidence="11 12">DSM 21165</strain>
    </source>
</reference>